<protein>
    <recommendedName>
        <fullName evidence="1">N-acetyltransferase domain-containing protein</fullName>
    </recommendedName>
</protein>
<dbReference type="EMBL" id="UINC01002144">
    <property type="protein sequence ID" value="SUZ93412.1"/>
    <property type="molecule type" value="Genomic_DNA"/>
</dbReference>
<feature type="non-terminal residue" evidence="2">
    <location>
        <position position="1"/>
    </location>
</feature>
<dbReference type="CDD" id="cd04301">
    <property type="entry name" value="NAT_SF"/>
    <property type="match status" value="1"/>
</dbReference>
<dbReference type="InterPro" id="IPR016181">
    <property type="entry name" value="Acyl_CoA_acyltransferase"/>
</dbReference>
<organism evidence="2">
    <name type="scientific">marine metagenome</name>
    <dbReference type="NCBI Taxonomy" id="408172"/>
    <lineage>
        <taxon>unclassified sequences</taxon>
        <taxon>metagenomes</taxon>
        <taxon>ecological metagenomes</taxon>
    </lineage>
</organism>
<proteinExistence type="predicted"/>
<dbReference type="Gene3D" id="3.40.630.30">
    <property type="match status" value="1"/>
</dbReference>
<dbReference type="SUPFAM" id="SSF55729">
    <property type="entry name" value="Acyl-CoA N-acyltransferases (Nat)"/>
    <property type="match status" value="1"/>
</dbReference>
<evidence type="ECO:0000259" key="1">
    <source>
        <dbReference type="PROSITE" id="PS51186"/>
    </source>
</evidence>
<dbReference type="PANTHER" id="PTHR13355">
    <property type="entry name" value="GLUCOSAMINE 6-PHOSPHATE N-ACETYLTRANSFERASE"/>
    <property type="match status" value="1"/>
</dbReference>
<feature type="domain" description="N-acetyltransferase" evidence="1">
    <location>
        <begin position="4"/>
        <end position="146"/>
    </location>
</feature>
<reference evidence="2" key="1">
    <citation type="submission" date="2018-05" db="EMBL/GenBank/DDBJ databases">
        <authorList>
            <person name="Lanie J.A."/>
            <person name="Ng W.-L."/>
            <person name="Kazmierczak K.M."/>
            <person name="Andrzejewski T.M."/>
            <person name="Davidsen T.M."/>
            <person name="Wayne K.J."/>
            <person name="Tettelin H."/>
            <person name="Glass J.I."/>
            <person name="Rusch D."/>
            <person name="Podicherti R."/>
            <person name="Tsui H.-C.T."/>
            <person name="Winkler M.E."/>
        </authorList>
    </citation>
    <scope>NUCLEOTIDE SEQUENCE</scope>
</reference>
<dbReference type="PROSITE" id="PS51186">
    <property type="entry name" value="GNAT"/>
    <property type="match status" value="1"/>
</dbReference>
<dbReference type="Pfam" id="PF13673">
    <property type="entry name" value="Acetyltransf_10"/>
    <property type="match status" value="1"/>
</dbReference>
<name>A0A381RNG9_9ZZZZ</name>
<gene>
    <name evidence="2" type="ORF">METZ01_LOCUS46266</name>
</gene>
<dbReference type="InterPro" id="IPR000182">
    <property type="entry name" value="GNAT_dom"/>
</dbReference>
<accession>A0A381RNG9</accession>
<dbReference type="PANTHER" id="PTHR13355:SF11">
    <property type="entry name" value="GLUCOSAMINE 6-PHOSPHATE N-ACETYLTRANSFERASE"/>
    <property type="match status" value="1"/>
</dbReference>
<dbReference type="InterPro" id="IPR039143">
    <property type="entry name" value="GNPNAT1-like"/>
</dbReference>
<dbReference type="GO" id="GO:0004343">
    <property type="term" value="F:glucosamine 6-phosphate N-acetyltransferase activity"/>
    <property type="evidence" value="ECO:0007669"/>
    <property type="project" value="TreeGrafter"/>
</dbReference>
<sequence>VEELTIKLVETEAEMEGALGVRFRVFVGEQRVPMEEELDEVDATATHAIVLDEGQVVATGRVFYRDEDSAARIGRMAVDIEYRRQGIGGRLLTFLEEEAAAQGVNTYILNAQLYVKDFYAAYGYVERGEEFLEANIIHILMRKEANSGQESADR</sequence>
<dbReference type="AlphaFoldDB" id="A0A381RNG9"/>
<evidence type="ECO:0000313" key="2">
    <source>
        <dbReference type="EMBL" id="SUZ93412.1"/>
    </source>
</evidence>